<name>A0AAE1GNZ5_PETCI</name>
<proteinExistence type="predicted"/>
<comment type="caution">
    <text evidence="2">The sequence shown here is derived from an EMBL/GenBank/DDBJ whole genome shotgun (WGS) entry which is preliminary data.</text>
</comment>
<reference evidence="2" key="1">
    <citation type="submission" date="2023-10" db="EMBL/GenBank/DDBJ databases">
        <title>Genome assemblies of two species of porcelain crab, Petrolisthes cinctipes and Petrolisthes manimaculis (Anomura: Porcellanidae).</title>
        <authorList>
            <person name="Angst P."/>
        </authorList>
    </citation>
    <scope>NUCLEOTIDE SEQUENCE</scope>
    <source>
        <strain evidence="2">PB745_01</strain>
        <tissue evidence="2">Gill</tissue>
    </source>
</reference>
<evidence type="ECO:0000313" key="2">
    <source>
        <dbReference type="EMBL" id="KAK3895204.1"/>
    </source>
</evidence>
<evidence type="ECO:0000313" key="3">
    <source>
        <dbReference type="Proteomes" id="UP001286313"/>
    </source>
</evidence>
<accession>A0AAE1GNZ5</accession>
<dbReference type="EMBL" id="JAWQEG010000062">
    <property type="protein sequence ID" value="KAK3895204.1"/>
    <property type="molecule type" value="Genomic_DNA"/>
</dbReference>
<feature type="region of interest" description="Disordered" evidence="1">
    <location>
        <begin position="1"/>
        <end position="60"/>
    </location>
</feature>
<keyword evidence="3" id="KW-1185">Reference proteome</keyword>
<sequence>MRMCSTSEEHHPPLQSSSPSPLRGRGGGAGARAAGAPHPHQRPLRHPHFTPSGPPCPAPRWNIRRADWSRFQAFLDEWWADYQPPDDLHQQERDLTEAIQTAATTAIPMCAPSRRRRTDWWYYNNEVREHNHRVNLHRKLYKNAPIPTT</sequence>
<evidence type="ECO:0000256" key="1">
    <source>
        <dbReference type="SAM" id="MobiDB-lite"/>
    </source>
</evidence>
<feature type="compositionally biased region" description="Low complexity" evidence="1">
    <location>
        <begin position="13"/>
        <end position="23"/>
    </location>
</feature>
<protein>
    <submittedName>
        <fullName evidence="2">Uncharacterized protein</fullName>
    </submittedName>
</protein>
<organism evidence="2 3">
    <name type="scientific">Petrolisthes cinctipes</name>
    <name type="common">Flat porcelain crab</name>
    <dbReference type="NCBI Taxonomy" id="88211"/>
    <lineage>
        <taxon>Eukaryota</taxon>
        <taxon>Metazoa</taxon>
        <taxon>Ecdysozoa</taxon>
        <taxon>Arthropoda</taxon>
        <taxon>Crustacea</taxon>
        <taxon>Multicrustacea</taxon>
        <taxon>Malacostraca</taxon>
        <taxon>Eumalacostraca</taxon>
        <taxon>Eucarida</taxon>
        <taxon>Decapoda</taxon>
        <taxon>Pleocyemata</taxon>
        <taxon>Anomura</taxon>
        <taxon>Galatheoidea</taxon>
        <taxon>Porcellanidae</taxon>
        <taxon>Petrolisthes</taxon>
    </lineage>
</organism>
<dbReference type="Proteomes" id="UP001286313">
    <property type="component" value="Unassembled WGS sequence"/>
</dbReference>
<dbReference type="AlphaFoldDB" id="A0AAE1GNZ5"/>
<gene>
    <name evidence="2" type="ORF">Pcinc_001064</name>
</gene>
<feature type="compositionally biased region" description="Basic residues" evidence="1">
    <location>
        <begin position="39"/>
        <end position="48"/>
    </location>
</feature>